<comment type="caution">
    <text evidence="5">The sequence shown here is derived from an EMBL/GenBank/DDBJ whole genome shotgun (WGS) entry which is preliminary data.</text>
</comment>
<keyword evidence="3" id="KW-0539">Nucleus</keyword>
<dbReference type="EMBL" id="JAHDYR010000017">
    <property type="protein sequence ID" value="KAG9394101.1"/>
    <property type="molecule type" value="Genomic_DNA"/>
</dbReference>
<reference evidence="5" key="1">
    <citation type="submission" date="2021-05" db="EMBL/GenBank/DDBJ databases">
        <title>A free-living protist that lacks canonical eukaryotic 1 DNA replication and segregation systems.</title>
        <authorList>
            <person name="Salas-Leiva D.E."/>
            <person name="Tromer E.C."/>
            <person name="Curtis B.A."/>
            <person name="Jerlstrom-Hultqvist J."/>
            <person name="Kolisko M."/>
            <person name="Yi Z."/>
            <person name="Salas-Leiva J.S."/>
            <person name="Gallot-Lavallee L."/>
            <person name="Kops G.J.P.L."/>
            <person name="Archibald J.M."/>
            <person name="Simpson A.G.B."/>
            <person name="Roger A.J."/>
        </authorList>
    </citation>
    <scope>NUCLEOTIDE SEQUENCE</scope>
    <source>
        <strain evidence="5">BICM</strain>
    </source>
</reference>
<dbReference type="Gene3D" id="1.10.10.60">
    <property type="entry name" value="Homeodomain-like"/>
    <property type="match status" value="1"/>
</dbReference>
<feature type="compositionally biased region" description="Basic residues" evidence="4">
    <location>
        <begin position="17"/>
        <end position="26"/>
    </location>
</feature>
<protein>
    <submittedName>
        <fullName evidence="5">Uncharacterized protein</fullName>
    </submittedName>
</protein>
<accession>A0A8J6BY37</accession>
<dbReference type="InterPro" id="IPR006447">
    <property type="entry name" value="Myb_dom_plants"/>
</dbReference>
<organism evidence="5 6">
    <name type="scientific">Carpediemonas membranifera</name>
    <dbReference type="NCBI Taxonomy" id="201153"/>
    <lineage>
        <taxon>Eukaryota</taxon>
        <taxon>Metamonada</taxon>
        <taxon>Carpediemonas-like organisms</taxon>
        <taxon>Carpediemonas</taxon>
    </lineage>
</organism>
<evidence type="ECO:0000256" key="4">
    <source>
        <dbReference type="SAM" id="MobiDB-lite"/>
    </source>
</evidence>
<keyword evidence="1" id="KW-0805">Transcription regulation</keyword>
<proteinExistence type="predicted"/>
<evidence type="ECO:0000256" key="1">
    <source>
        <dbReference type="ARBA" id="ARBA00023015"/>
    </source>
</evidence>
<evidence type="ECO:0000313" key="5">
    <source>
        <dbReference type="EMBL" id="KAG9394101.1"/>
    </source>
</evidence>
<dbReference type="Proteomes" id="UP000717585">
    <property type="component" value="Unassembled WGS sequence"/>
</dbReference>
<dbReference type="AlphaFoldDB" id="A0A8J6BY37"/>
<keyword evidence="6" id="KW-1185">Reference proteome</keyword>
<dbReference type="InterPro" id="IPR044841">
    <property type="entry name" value="LUX/BOA-like"/>
</dbReference>
<dbReference type="InterPro" id="IPR009057">
    <property type="entry name" value="Homeodomain-like_sf"/>
</dbReference>
<dbReference type="SUPFAM" id="SSF46689">
    <property type="entry name" value="Homeodomain-like"/>
    <property type="match status" value="1"/>
</dbReference>
<feature type="compositionally biased region" description="Low complexity" evidence="4">
    <location>
        <begin position="1"/>
        <end position="13"/>
    </location>
</feature>
<dbReference type="GO" id="GO:0003700">
    <property type="term" value="F:DNA-binding transcription factor activity"/>
    <property type="evidence" value="ECO:0007669"/>
    <property type="project" value="InterPro"/>
</dbReference>
<evidence type="ECO:0000256" key="2">
    <source>
        <dbReference type="ARBA" id="ARBA00023163"/>
    </source>
</evidence>
<gene>
    <name evidence="5" type="ORF">J8273_4464</name>
</gene>
<dbReference type="NCBIfam" id="TIGR01557">
    <property type="entry name" value="myb_SHAQKYF"/>
    <property type="match status" value="1"/>
</dbReference>
<keyword evidence="2" id="KW-0804">Transcription</keyword>
<dbReference type="PANTHER" id="PTHR31442">
    <property type="entry name" value="HOMEODOMAIN-LIKE SUPERFAMILY PROTEIN-RELATED"/>
    <property type="match status" value="1"/>
</dbReference>
<dbReference type="GO" id="GO:0005634">
    <property type="term" value="C:nucleus"/>
    <property type="evidence" value="ECO:0007669"/>
    <property type="project" value="TreeGrafter"/>
</dbReference>
<dbReference type="PANTHER" id="PTHR31442:SF29">
    <property type="entry name" value="HOMEODOMAIN-LIKE SUPERFAMILY PROTEIN"/>
    <property type="match status" value="1"/>
</dbReference>
<dbReference type="OrthoDB" id="1113892at2759"/>
<feature type="region of interest" description="Disordered" evidence="4">
    <location>
        <begin position="1"/>
        <end position="26"/>
    </location>
</feature>
<sequence>MCSTVTSSPSSSSGKTLKIRKPRTKETKRRLVWNSRMSASFYAIVCRSGIRSAVPRQVLIDMDYPELTRSNIASKLQKLRHKVMEINGLKSTNELTDAHGQAYFDSIGVTPAPAPVRNQFRAQQKIAEPSHAPSFRLGHVREPTVIVRDPDRMM</sequence>
<dbReference type="GO" id="GO:0003677">
    <property type="term" value="F:DNA binding"/>
    <property type="evidence" value="ECO:0007669"/>
    <property type="project" value="InterPro"/>
</dbReference>
<name>A0A8J6BY37_9EUKA</name>
<evidence type="ECO:0000256" key="3">
    <source>
        <dbReference type="ARBA" id="ARBA00023242"/>
    </source>
</evidence>
<evidence type="ECO:0000313" key="6">
    <source>
        <dbReference type="Proteomes" id="UP000717585"/>
    </source>
</evidence>